<accession>A0A9X1PKY5</accession>
<feature type="chain" id="PRO_5040980083" description="Carbohydrate binding domain-containing protein" evidence="1">
    <location>
        <begin position="24"/>
        <end position="256"/>
    </location>
</feature>
<dbReference type="PROSITE" id="PS51257">
    <property type="entry name" value="PROKAR_LIPOPROTEIN"/>
    <property type="match status" value="1"/>
</dbReference>
<gene>
    <name evidence="2" type="ORF">LXM26_10170</name>
</gene>
<dbReference type="Gene3D" id="2.60.120.260">
    <property type="entry name" value="Galactose-binding domain-like"/>
    <property type="match status" value="1"/>
</dbReference>
<organism evidence="2 3">
    <name type="scientific">Dyadobacter chenwenxiniae</name>
    <dbReference type="NCBI Taxonomy" id="2906456"/>
    <lineage>
        <taxon>Bacteria</taxon>
        <taxon>Pseudomonadati</taxon>
        <taxon>Bacteroidota</taxon>
        <taxon>Cytophagia</taxon>
        <taxon>Cytophagales</taxon>
        <taxon>Spirosomataceae</taxon>
        <taxon>Dyadobacter</taxon>
    </lineage>
</organism>
<evidence type="ECO:0000256" key="1">
    <source>
        <dbReference type="SAM" id="SignalP"/>
    </source>
</evidence>
<comment type="caution">
    <text evidence="2">The sequence shown here is derived from an EMBL/GenBank/DDBJ whole genome shotgun (WGS) entry which is preliminary data.</text>
</comment>
<feature type="signal peptide" evidence="1">
    <location>
        <begin position="1"/>
        <end position="23"/>
    </location>
</feature>
<keyword evidence="1" id="KW-0732">Signal</keyword>
<dbReference type="EMBL" id="JAJTTC010000001">
    <property type="protein sequence ID" value="MCF0061859.1"/>
    <property type="molecule type" value="Genomic_DNA"/>
</dbReference>
<evidence type="ECO:0000313" key="2">
    <source>
        <dbReference type="EMBL" id="MCF0061859.1"/>
    </source>
</evidence>
<dbReference type="AlphaFoldDB" id="A0A9X1PKY5"/>
<name>A0A9X1PKY5_9BACT</name>
<dbReference type="RefSeq" id="WP_234655113.1">
    <property type="nucleotide sequence ID" value="NZ_CP094997.1"/>
</dbReference>
<reference evidence="2" key="1">
    <citation type="submission" date="2021-12" db="EMBL/GenBank/DDBJ databases">
        <title>Novel species in genus Dyadobacter.</title>
        <authorList>
            <person name="Ma C."/>
        </authorList>
    </citation>
    <scope>NUCLEOTIDE SEQUENCE</scope>
    <source>
        <strain evidence="2">LJ419</strain>
    </source>
</reference>
<keyword evidence="3" id="KW-1185">Reference proteome</keyword>
<dbReference type="Proteomes" id="UP001139000">
    <property type="component" value="Unassembled WGS sequence"/>
</dbReference>
<sequence length="256" mass="28083">MNLVKRLPIGLGFACLMMMSSCSKEDVQTPEPTGSVSASSNMRKENGIFSFIYLDPTYGPTGSTVFPNGWKRDLSTSNDIIQLPAGTSSLTHLFGNPGAAWEKPLPSIPNAPNANSIVTISSHAKTNVLDFNATKNKRSSAITKVKNLKPGKTYQINFYVASTINKIIKQGCIPGYAKDLFVETYLSNGKKLSAHMMSLNAGATWFKQTITFKAAETELTLKFSAFTDSDNTFSYAHIFVDHNSVEEIQQEEPLDY</sequence>
<evidence type="ECO:0008006" key="4">
    <source>
        <dbReference type="Google" id="ProtNLM"/>
    </source>
</evidence>
<protein>
    <recommendedName>
        <fullName evidence="4">Carbohydrate binding domain-containing protein</fullName>
    </recommendedName>
</protein>
<proteinExistence type="predicted"/>
<evidence type="ECO:0000313" key="3">
    <source>
        <dbReference type="Proteomes" id="UP001139000"/>
    </source>
</evidence>